<evidence type="ECO:0000313" key="1">
    <source>
        <dbReference type="EMBL" id="PYH63998.1"/>
    </source>
</evidence>
<reference evidence="1" key="1">
    <citation type="submission" date="2016-12" db="EMBL/GenBank/DDBJ databases">
        <title>The genomes of Aspergillus section Nigri reveals drivers in fungal speciation.</title>
        <authorList>
            <consortium name="DOE Joint Genome Institute"/>
            <person name="Vesth T.C."/>
            <person name="Nybo J."/>
            <person name="Theobald S."/>
            <person name="Brandl J."/>
            <person name="Frisvad J.C."/>
            <person name="Nielsen K.F."/>
            <person name="Lyhne E.K."/>
            <person name="Kogle M.E."/>
            <person name="Kuo A."/>
            <person name="Riley R."/>
            <person name="Clum A."/>
            <person name="Nolan M."/>
            <person name="Lipzen A."/>
            <person name="Salamov A."/>
            <person name="Henrissat B."/>
            <person name="Wiebenga A."/>
            <person name="De Vries R.P."/>
            <person name="Grigoriev I.V."/>
            <person name="Mortensen U.H."/>
            <person name="Andersen M.R."/>
            <person name="Baker S.E."/>
        </authorList>
    </citation>
    <scope>NUCLEOTIDE SEQUENCE [LARGE SCALE GENOMIC DNA]</scope>
    <source>
        <strain evidence="1">CBS 113365</strain>
    </source>
</reference>
<dbReference type="AlphaFoldDB" id="A0A319BL13"/>
<protein>
    <submittedName>
        <fullName evidence="1">Uncharacterized protein</fullName>
    </submittedName>
</protein>
<dbReference type="GeneID" id="37215634"/>
<sequence length="55" mass="5482">MALAPCFHSLCPGCGGAGAPGALDDMFQTCQAAALTGSDIALRKAMLTSVKAKGR</sequence>
<organism evidence="1 2">
    <name type="scientific">Aspergillus vadensis (strain CBS 113365 / IMI 142717 / IBT 24658)</name>
    <dbReference type="NCBI Taxonomy" id="1448311"/>
    <lineage>
        <taxon>Eukaryota</taxon>
        <taxon>Fungi</taxon>
        <taxon>Dikarya</taxon>
        <taxon>Ascomycota</taxon>
        <taxon>Pezizomycotina</taxon>
        <taxon>Eurotiomycetes</taxon>
        <taxon>Eurotiomycetidae</taxon>
        <taxon>Eurotiales</taxon>
        <taxon>Aspergillaceae</taxon>
        <taxon>Aspergillus</taxon>
        <taxon>Aspergillus subgen. Circumdati</taxon>
    </lineage>
</organism>
<dbReference type="RefSeq" id="XP_025557792.1">
    <property type="nucleotide sequence ID" value="XM_025711042.1"/>
</dbReference>
<dbReference type="EMBL" id="KZ821647">
    <property type="protein sequence ID" value="PYH63998.1"/>
    <property type="molecule type" value="Genomic_DNA"/>
</dbReference>
<accession>A0A319BL13</accession>
<evidence type="ECO:0000313" key="2">
    <source>
        <dbReference type="Proteomes" id="UP000248405"/>
    </source>
</evidence>
<keyword evidence="2" id="KW-1185">Reference proteome</keyword>
<proteinExistence type="predicted"/>
<gene>
    <name evidence="1" type="ORF">BO88DRAFT_458498</name>
</gene>
<dbReference type="Proteomes" id="UP000248405">
    <property type="component" value="Unassembled WGS sequence"/>
</dbReference>
<name>A0A319BL13_ASPVC</name>